<reference evidence="13" key="1">
    <citation type="submission" date="2016-02" db="EMBL/GenBank/DDBJ databases">
        <authorList>
            <person name="Dunlap C."/>
        </authorList>
    </citation>
    <scope>NUCLEOTIDE SEQUENCE [LARGE SCALE GENOMIC DNA]</scope>
    <source>
        <strain evidence="13">NRRL B-41092</strain>
    </source>
</reference>
<comment type="catalytic activity">
    <reaction evidence="9 10">
        <text>nicotinate beta-D-ribonucleotide + ATP + H(+) = deamido-NAD(+) + diphosphate</text>
        <dbReference type="Rhea" id="RHEA:22860"/>
        <dbReference type="ChEBI" id="CHEBI:15378"/>
        <dbReference type="ChEBI" id="CHEBI:30616"/>
        <dbReference type="ChEBI" id="CHEBI:33019"/>
        <dbReference type="ChEBI" id="CHEBI:57502"/>
        <dbReference type="ChEBI" id="CHEBI:58437"/>
        <dbReference type="EC" id="2.7.7.18"/>
    </reaction>
</comment>
<dbReference type="AlphaFoldDB" id="A0A150F7K9"/>
<keyword evidence="3 10" id="KW-0662">Pyridine nucleotide biosynthesis</keyword>
<dbReference type="InterPro" id="IPR005248">
    <property type="entry name" value="NadD/NMNAT"/>
</dbReference>
<comment type="function">
    <text evidence="1 10">Catalyzes the reversible adenylation of nicotinate mononucleotide (NaMN) to nicotinic acid adenine dinucleotide (NaAD).</text>
</comment>
<dbReference type="UniPathway" id="UPA00253">
    <property type="reaction ID" value="UER00332"/>
</dbReference>
<dbReference type="OrthoDB" id="5295945at2"/>
<dbReference type="HAMAP" id="MF_00244">
    <property type="entry name" value="NaMN_adenylyltr"/>
    <property type="match status" value="1"/>
</dbReference>
<dbReference type="GO" id="GO:0004515">
    <property type="term" value="F:nicotinate-nucleotide adenylyltransferase activity"/>
    <property type="evidence" value="ECO:0007669"/>
    <property type="project" value="UniProtKB-UniRule"/>
</dbReference>
<gene>
    <name evidence="10" type="primary">nadD</name>
    <name evidence="12" type="ORF">AXI58_16580</name>
</gene>
<dbReference type="NCBIfam" id="TIGR00125">
    <property type="entry name" value="cyt_tran_rel"/>
    <property type="match status" value="1"/>
</dbReference>
<evidence type="ECO:0000313" key="13">
    <source>
        <dbReference type="Proteomes" id="UP000075430"/>
    </source>
</evidence>
<sequence>MKKIGIFGGTFDPPHNGHLLMANEVLYQAELDEIWFMPNQIPPHKQKEDFTDSFHRVEMLKRAIGSNPNFKLELAEMEREGPSYTFDTIRLLKERQPDDKLFFIIGADMIEFLPKWYKLDELLTLIQFIGVRRPGFHIETPYPLLFADVPEFDVSSTMLRERLKAKKPTQYLMPDKVKQYIEENGLYES</sequence>
<organism evidence="12 13">
    <name type="scientific">Bacillus nakamurai</name>
    <dbReference type="NCBI Taxonomy" id="1793963"/>
    <lineage>
        <taxon>Bacteria</taxon>
        <taxon>Bacillati</taxon>
        <taxon>Bacillota</taxon>
        <taxon>Bacilli</taxon>
        <taxon>Bacillales</taxon>
        <taxon>Bacillaceae</taxon>
        <taxon>Bacillus</taxon>
    </lineage>
</organism>
<dbReference type="GO" id="GO:0005524">
    <property type="term" value="F:ATP binding"/>
    <property type="evidence" value="ECO:0007669"/>
    <property type="project" value="UniProtKB-KW"/>
</dbReference>
<dbReference type="EC" id="2.7.7.18" evidence="10"/>
<proteinExistence type="inferred from homology"/>
<comment type="pathway">
    <text evidence="2 10">Cofactor biosynthesis; NAD(+) biosynthesis; deamido-NAD(+) from nicotinate D-ribonucleotide: step 1/1.</text>
</comment>
<evidence type="ECO:0000256" key="3">
    <source>
        <dbReference type="ARBA" id="ARBA00022642"/>
    </source>
</evidence>
<comment type="caution">
    <text evidence="12">The sequence shown here is derived from an EMBL/GenBank/DDBJ whole genome shotgun (WGS) entry which is preliminary data.</text>
</comment>
<protein>
    <recommendedName>
        <fullName evidence="10">Probable nicotinate-nucleotide adenylyltransferase</fullName>
        <ecNumber evidence="10">2.7.7.18</ecNumber>
    </recommendedName>
    <alternativeName>
        <fullName evidence="10">Deamido-NAD(+) diphosphorylase</fullName>
    </alternativeName>
    <alternativeName>
        <fullName evidence="10">Deamido-NAD(+) pyrophosphorylase</fullName>
    </alternativeName>
    <alternativeName>
        <fullName evidence="10">Nicotinate mononucleotide adenylyltransferase</fullName>
        <shortName evidence="10">NaMN adenylyltransferase</shortName>
    </alternativeName>
</protein>
<dbReference type="FunFam" id="3.40.50.620:FF:000079">
    <property type="entry name" value="Probable nicotinate-nucleotide adenylyltransferase"/>
    <property type="match status" value="1"/>
</dbReference>
<evidence type="ECO:0000256" key="5">
    <source>
        <dbReference type="ARBA" id="ARBA00022695"/>
    </source>
</evidence>
<dbReference type="PANTHER" id="PTHR39321:SF3">
    <property type="entry name" value="PHOSPHOPANTETHEINE ADENYLYLTRANSFERASE"/>
    <property type="match status" value="1"/>
</dbReference>
<dbReference type="InterPro" id="IPR004821">
    <property type="entry name" value="Cyt_trans-like"/>
</dbReference>
<evidence type="ECO:0000256" key="4">
    <source>
        <dbReference type="ARBA" id="ARBA00022679"/>
    </source>
</evidence>
<evidence type="ECO:0000256" key="2">
    <source>
        <dbReference type="ARBA" id="ARBA00005019"/>
    </source>
</evidence>
<comment type="similarity">
    <text evidence="10">Belongs to the NadD family.</text>
</comment>
<dbReference type="InterPro" id="IPR014729">
    <property type="entry name" value="Rossmann-like_a/b/a_fold"/>
</dbReference>
<accession>A0A150F7K9</accession>
<dbReference type="CDD" id="cd02165">
    <property type="entry name" value="NMNAT"/>
    <property type="match status" value="1"/>
</dbReference>
<feature type="domain" description="Cytidyltransferase-like" evidence="11">
    <location>
        <begin position="6"/>
        <end position="162"/>
    </location>
</feature>
<dbReference type="Gene3D" id="3.40.50.620">
    <property type="entry name" value="HUPs"/>
    <property type="match status" value="1"/>
</dbReference>
<dbReference type="SUPFAM" id="SSF52374">
    <property type="entry name" value="Nucleotidylyl transferase"/>
    <property type="match status" value="1"/>
</dbReference>
<dbReference type="NCBIfam" id="NF000840">
    <property type="entry name" value="PRK00071.1-3"/>
    <property type="match status" value="1"/>
</dbReference>
<evidence type="ECO:0000256" key="7">
    <source>
        <dbReference type="ARBA" id="ARBA00022840"/>
    </source>
</evidence>
<evidence type="ECO:0000313" key="12">
    <source>
        <dbReference type="EMBL" id="KXZ18429.1"/>
    </source>
</evidence>
<keyword evidence="7 10" id="KW-0067">ATP-binding</keyword>
<dbReference type="PANTHER" id="PTHR39321">
    <property type="entry name" value="NICOTINATE-NUCLEOTIDE ADENYLYLTRANSFERASE-RELATED"/>
    <property type="match status" value="1"/>
</dbReference>
<dbReference type="GO" id="GO:0009435">
    <property type="term" value="P:NAD+ biosynthetic process"/>
    <property type="evidence" value="ECO:0007669"/>
    <property type="project" value="UniProtKB-UniRule"/>
</dbReference>
<dbReference type="NCBIfam" id="TIGR00482">
    <property type="entry name" value="nicotinate (nicotinamide) nucleotide adenylyltransferase"/>
    <property type="match status" value="1"/>
</dbReference>
<evidence type="ECO:0000256" key="6">
    <source>
        <dbReference type="ARBA" id="ARBA00022741"/>
    </source>
</evidence>
<dbReference type="Pfam" id="PF01467">
    <property type="entry name" value="CTP_transf_like"/>
    <property type="match status" value="1"/>
</dbReference>
<dbReference type="EMBL" id="LSBA01000017">
    <property type="protein sequence ID" value="KXZ18429.1"/>
    <property type="molecule type" value="Genomic_DNA"/>
</dbReference>
<keyword evidence="5 10" id="KW-0548">Nucleotidyltransferase</keyword>
<keyword evidence="6 10" id="KW-0547">Nucleotide-binding</keyword>
<dbReference type="Proteomes" id="UP000075430">
    <property type="component" value="Unassembled WGS sequence"/>
</dbReference>
<keyword evidence="13" id="KW-1185">Reference proteome</keyword>
<dbReference type="NCBIfam" id="NF000841">
    <property type="entry name" value="PRK00071.1-4"/>
    <property type="match status" value="1"/>
</dbReference>
<evidence type="ECO:0000256" key="8">
    <source>
        <dbReference type="ARBA" id="ARBA00023027"/>
    </source>
</evidence>
<dbReference type="RefSeq" id="WP_061521882.1">
    <property type="nucleotide sequence ID" value="NZ_JAJJBV010000025.1"/>
</dbReference>
<evidence type="ECO:0000256" key="1">
    <source>
        <dbReference type="ARBA" id="ARBA00002324"/>
    </source>
</evidence>
<keyword evidence="8 10" id="KW-0520">NAD</keyword>
<dbReference type="STRING" id="1793963.AXI58_16580"/>
<name>A0A150F7K9_9BACI</name>
<evidence type="ECO:0000256" key="9">
    <source>
        <dbReference type="ARBA" id="ARBA00048721"/>
    </source>
</evidence>
<keyword evidence="4 10" id="KW-0808">Transferase</keyword>
<evidence type="ECO:0000259" key="11">
    <source>
        <dbReference type="Pfam" id="PF01467"/>
    </source>
</evidence>
<evidence type="ECO:0000256" key="10">
    <source>
        <dbReference type="HAMAP-Rule" id="MF_00244"/>
    </source>
</evidence>